<dbReference type="OrthoDB" id="9795675at2"/>
<dbReference type="STRING" id="1122214.Mame_00212"/>
<dbReference type="PANTHER" id="PTHR42693">
    <property type="entry name" value="ARYLSULFATASE FAMILY MEMBER"/>
    <property type="match status" value="1"/>
</dbReference>
<dbReference type="PANTHER" id="PTHR42693:SF33">
    <property type="entry name" value="ARYLSULFATASE"/>
    <property type="match status" value="1"/>
</dbReference>
<dbReference type="AlphaFoldDB" id="A0A1U9YVW8"/>
<comment type="similarity">
    <text evidence="1">Belongs to the sulfatase family.</text>
</comment>
<sequence>MQPNILLVFPDQLRSDWVEPRATVPVRTPNAKALAESGVNFEHAWTPSPICAPARACIATGRRYDRSPVQHNNQNVPAGADTIYRRMADKGYAVSTVGKLDLLKGFMDWGADGKHMTEAGESRLADLGFTRGIDNAGKHDAIYGRERGAREPYMTYLAEIGLADVHDADFRRRDRANIPATVNEIAAGDLPLPDAYTNPDLSPLPDEAYCDNWIGRQAMNELEGLKDTGKPWFLTVNFAGPHEPLDVTERMRDRWKDVAFREPADGSPDPRHQMIRQNYAAMIEVIDDWLGRFLAFLDETGQRDNTLVVFASDHGEMLGDHRLWAKSIPDENSVRVPMIVAGAGVSVRDRSVRTPVSLLDMAKTFLDFSGAPGEGMEGDSLRGLLEGEAEPETRLVFSGLGPWRAVTDGRFKLVAGDWRAIRPGKMQFTEFDPAGLDTVALFDLDEDPEERRDIAAAHPEIRDRLLEAIRDDMARR</sequence>
<feature type="domain" description="Sulfatase N-terminal" evidence="2">
    <location>
        <begin position="3"/>
        <end position="370"/>
    </location>
</feature>
<dbReference type="EMBL" id="CP020330">
    <property type="protein sequence ID" value="AQZ49595.1"/>
    <property type="molecule type" value="Genomic_DNA"/>
</dbReference>
<dbReference type="RefSeq" id="WP_018063353.1">
    <property type="nucleotide sequence ID" value="NZ_AQWH01000003.1"/>
</dbReference>
<dbReference type="GO" id="GO:0004065">
    <property type="term" value="F:arylsulfatase activity"/>
    <property type="evidence" value="ECO:0007669"/>
    <property type="project" value="UniProtKB-EC"/>
</dbReference>
<organism evidence="3 4">
    <name type="scientific">Martelella mediterranea DSM 17316</name>
    <dbReference type="NCBI Taxonomy" id="1122214"/>
    <lineage>
        <taxon>Bacteria</taxon>
        <taxon>Pseudomonadati</taxon>
        <taxon>Pseudomonadota</taxon>
        <taxon>Alphaproteobacteria</taxon>
        <taxon>Hyphomicrobiales</taxon>
        <taxon>Aurantimonadaceae</taxon>
        <taxon>Martelella</taxon>
    </lineage>
</organism>
<keyword evidence="4" id="KW-1185">Reference proteome</keyword>
<proteinExistence type="inferred from homology"/>
<evidence type="ECO:0000259" key="2">
    <source>
        <dbReference type="Pfam" id="PF00884"/>
    </source>
</evidence>
<dbReference type="Pfam" id="PF00884">
    <property type="entry name" value="Sulfatase"/>
    <property type="match status" value="1"/>
</dbReference>
<name>A0A1U9YVW8_9HYPH</name>
<reference evidence="3 4" key="1">
    <citation type="submission" date="2017-03" db="EMBL/GenBank/DDBJ databases">
        <title>Foreign affairs: Plasmid Transfer between Roseobacters and Rhizobia.</title>
        <authorList>
            <person name="Bartling P."/>
            <person name="Bunk B."/>
            <person name="Overmann J."/>
            <person name="Brinkmann H."/>
            <person name="Petersen J."/>
        </authorList>
    </citation>
    <scope>NUCLEOTIDE SEQUENCE [LARGE SCALE GENOMIC DNA]</scope>
    <source>
        <strain evidence="3 4">MACL11</strain>
    </source>
</reference>
<dbReference type="KEGG" id="mmed:Mame_00212"/>
<dbReference type="Gene3D" id="3.40.720.10">
    <property type="entry name" value="Alkaline Phosphatase, subunit A"/>
    <property type="match status" value="1"/>
</dbReference>
<evidence type="ECO:0000256" key="1">
    <source>
        <dbReference type="ARBA" id="ARBA00008779"/>
    </source>
</evidence>
<protein>
    <submittedName>
        <fullName evidence="3">Arylsulfatase</fullName>
        <ecNumber evidence="3">3.1.6.1</ecNumber>
    </submittedName>
</protein>
<evidence type="ECO:0000313" key="3">
    <source>
        <dbReference type="EMBL" id="AQZ49595.1"/>
    </source>
</evidence>
<dbReference type="InterPro" id="IPR000917">
    <property type="entry name" value="Sulfatase_N"/>
</dbReference>
<keyword evidence="3" id="KW-0378">Hydrolase</keyword>
<dbReference type="Proteomes" id="UP000191135">
    <property type="component" value="Chromosome"/>
</dbReference>
<evidence type="ECO:0000313" key="4">
    <source>
        <dbReference type="Proteomes" id="UP000191135"/>
    </source>
</evidence>
<accession>A0A1U9YVW8</accession>
<dbReference type="EC" id="3.1.6.1" evidence="3"/>
<dbReference type="eggNOG" id="COG3119">
    <property type="taxonomic scope" value="Bacteria"/>
</dbReference>
<dbReference type="InterPro" id="IPR050738">
    <property type="entry name" value="Sulfatase"/>
</dbReference>
<dbReference type="SUPFAM" id="SSF53649">
    <property type="entry name" value="Alkaline phosphatase-like"/>
    <property type="match status" value="1"/>
</dbReference>
<gene>
    <name evidence="3" type="ORF">Mame_00212</name>
</gene>
<dbReference type="InterPro" id="IPR017850">
    <property type="entry name" value="Alkaline_phosphatase_core_sf"/>
</dbReference>